<dbReference type="GO" id="GO:0003676">
    <property type="term" value="F:nucleic acid binding"/>
    <property type="evidence" value="ECO:0007669"/>
    <property type="project" value="InterPro"/>
</dbReference>
<dbReference type="Gene3D" id="3.30.420.10">
    <property type="entry name" value="Ribonuclease H-like superfamily/Ribonuclease H"/>
    <property type="match status" value="1"/>
</dbReference>
<evidence type="ECO:0000259" key="1">
    <source>
        <dbReference type="Pfam" id="PF17921"/>
    </source>
</evidence>
<sequence>MSQKIPSQLKEVSQLADEICEVASSEENVLENSLLSSGDIVLMQTAQTTVPNTEVNETKVSRSVLESSTIEILVGNDYYLDIILPQKIEIQQGLYLLGSKLGWILTGRSQLNDEERENKMTMTVNGLLSITECCLNFTIDKCLQIKPSIEDFWNLETIGIKDCPYTSDDENTLSNFITPLKMENGRYQVAWPWKEKLSELPENRELAYGRLKVPFGVISSPFLLAATLDYHLETYKNATAANIRENIYVDNVITGVDSTDIAVTLYKEAKQIFSAASMNLREWASNSQEFLKSIPKEDQTNREKIKEYHIPRAIGLPGNVTFSLLCFCDASTKAYASAVYLHQLSENNVCKIVSISSKTRLVPNKKITLPRLELLAVAIGVRCIDFVKKQLKFPVCETILWTDSQCVLHWIGTKKPLATFVDNRTKEVRQQKDIQFQYVSTKENPADIASRGTTVSLLKENSQWWHGPSWLTKHRTEWPRWDPHNISVDNQNSIESKYKISKVLHEAKLLAGESPDGETNSVGYLFDIDCSRFSSFIRLIRVSAWVIRFVKQLKKEMLSGPLTATELEHAKLLWIKSVQKQSFGNVMIAIKENKSHNLVGQLGLIVDQKNVIRCIGRLEAAQLSEGAKTPILLPKKNKVTELLIENMHRKYFHVGVSQTLSAMRQTYWIPQGRSEVKRVLRKCTICKRCEGGPYKMPLMPPLPKKRVNESASFTYTGVDYFGPIYVKSDTGNKKVWVCLYTCLVVRAIHLELMQDMSAEQFFIGFRRFIARWGNPKQIISDNGS</sequence>
<proteinExistence type="predicted"/>
<accession>A0A6J7ZTR0</accession>
<evidence type="ECO:0000313" key="3">
    <source>
        <dbReference type="Proteomes" id="UP000507470"/>
    </source>
</evidence>
<dbReference type="AlphaFoldDB" id="A0A6J7ZTR0"/>
<dbReference type="PANTHER" id="PTHR47331:SF1">
    <property type="entry name" value="GAG-LIKE PROTEIN"/>
    <property type="match status" value="1"/>
</dbReference>
<dbReference type="Pfam" id="PF05380">
    <property type="entry name" value="Peptidase_A17"/>
    <property type="match status" value="1"/>
</dbReference>
<dbReference type="SUPFAM" id="SSF56672">
    <property type="entry name" value="DNA/RNA polymerases"/>
    <property type="match status" value="1"/>
</dbReference>
<dbReference type="Gene3D" id="1.10.340.70">
    <property type="match status" value="1"/>
</dbReference>
<protein>
    <recommendedName>
        <fullName evidence="1">Integrase zinc-binding domain-containing protein</fullName>
    </recommendedName>
</protein>
<keyword evidence="3" id="KW-1185">Reference proteome</keyword>
<dbReference type="InterPro" id="IPR041588">
    <property type="entry name" value="Integrase_H2C2"/>
</dbReference>
<name>A0A6J7ZTR0_MYTCO</name>
<evidence type="ECO:0000313" key="2">
    <source>
        <dbReference type="EMBL" id="CAC5354904.1"/>
    </source>
</evidence>
<organism evidence="2 3">
    <name type="scientific">Mytilus coruscus</name>
    <name type="common">Sea mussel</name>
    <dbReference type="NCBI Taxonomy" id="42192"/>
    <lineage>
        <taxon>Eukaryota</taxon>
        <taxon>Metazoa</taxon>
        <taxon>Spiralia</taxon>
        <taxon>Lophotrochozoa</taxon>
        <taxon>Mollusca</taxon>
        <taxon>Bivalvia</taxon>
        <taxon>Autobranchia</taxon>
        <taxon>Pteriomorphia</taxon>
        <taxon>Mytilida</taxon>
        <taxon>Mytiloidea</taxon>
        <taxon>Mytilidae</taxon>
        <taxon>Mytilinae</taxon>
        <taxon>Mytilus</taxon>
    </lineage>
</organism>
<dbReference type="InterPro" id="IPR012337">
    <property type="entry name" value="RNaseH-like_sf"/>
</dbReference>
<gene>
    <name evidence="2" type="ORF">MCOR_43</name>
</gene>
<feature type="domain" description="Integrase zinc-binding" evidence="1">
    <location>
        <begin position="638"/>
        <end position="689"/>
    </location>
</feature>
<dbReference type="InterPro" id="IPR043502">
    <property type="entry name" value="DNA/RNA_pol_sf"/>
</dbReference>
<dbReference type="OrthoDB" id="6118207at2759"/>
<dbReference type="InterPro" id="IPR036397">
    <property type="entry name" value="RNaseH_sf"/>
</dbReference>
<dbReference type="InterPro" id="IPR008042">
    <property type="entry name" value="Retrotrans_Pao"/>
</dbReference>
<dbReference type="EMBL" id="CACVKT020000001">
    <property type="protein sequence ID" value="CAC5354904.1"/>
    <property type="molecule type" value="Genomic_DNA"/>
</dbReference>
<dbReference type="Proteomes" id="UP000507470">
    <property type="component" value="Unassembled WGS sequence"/>
</dbReference>
<dbReference type="GO" id="GO:0006259">
    <property type="term" value="P:DNA metabolic process"/>
    <property type="evidence" value="ECO:0007669"/>
    <property type="project" value="UniProtKB-ARBA"/>
</dbReference>
<reference evidence="2 3" key="1">
    <citation type="submission" date="2020-06" db="EMBL/GenBank/DDBJ databases">
        <authorList>
            <person name="Li R."/>
            <person name="Bekaert M."/>
        </authorList>
    </citation>
    <scope>NUCLEOTIDE SEQUENCE [LARGE SCALE GENOMIC DNA]</scope>
    <source>
        <strain evidence="3">wild</strain>
    </source>
</reference>
<dbReference type="SUPFAM" id="SSF53098">
    <property type="entry name" value="Ribonuclease H-like"/>
    <property type="match status" value="1"/>
</dbReference>
<dbReference type="PANTHER" id="PTHR47331">
    <property type="entry name" value="PHD-TYPE DOMAIN-CONTAINING PROTEIN"/>
    <property type="match status" value="1"/>
</dbReference>
<dbReference type="Pfam" id="PF17921">
    <property type="entry name" value="Integrase_H2C2"/>
    <property type="match status" value="1"/>
</dbReference>